<comment type="caution">
    <text evidence="1">The sequence shown here is derived from an EMBL/GenBank/DDBJ whole genome shotgun (WGS) entry which is preliminary data.</text>
</comment>
<keyword evidence="2" id="KW-1185">Reference proteome</keyword>
<proteinExistence type="predicted"/>
<sequence length="692" mass="76421">MPREYALKDTRNIGIMAHIDAGKTTTTERILYYTGVNHKIGETHDGASTMDWMEQEQERGITITSAATTCHWKGCRINIIDTPGHVDFTVEVERSLRVLDGAVTVLDAKAGVEPQTETVWRQATEYGVPRIVFVNKMDATGADFIMSCNTIIDRLGAKSCPIQLPIGAESDFTGIVDIIERKAEIYKNDLGTDIEVTEIPADLVDLAEEYRMKLLEYLADYDEDLMMQVLEGEEPSVEEIKRVLRIAVCAGDFFPVLCGSAYKNKGVQMVLDAVVDYLPSPLDIPAIKGTTLDGEADERHASDEEPFSALAFKIATDPFVGKLSFFRVYSGTATSGSYVLNSNKDKRERFGRIVQMHANARKEISEVYAGDIAAAVGLKNTTTGDTLCDEKNPIILESMEFPEPVIELSLEPKTKADQDKMGLALSKLAEEDPTFKTYTNEETGQTIIAGVGELHLDIIVDRLRREFKVEAVVGKPQVAYRETIRQGAECEGKYIRQSGGRGQYGHVWIKFEPNEGKGFEFVDAIVGGSVPREYVKPTQEGLEAALENGVIAGYPVIDVKATLFDGSYHDVDSSEMAYKIAASMALREAAKKCKPVLLEPIMFVEVTAPSEYLGSVMGDVSSRRGQITDQEERGNAIIVRAMIPLSEMFGYVTDLRGFTQGRGNYSMKFDHYSEVPKSISEKIIKESAAAQD</sequence>
<accession>A0AC61R4U5</accession>
<dbReference type="EMBL" id="SRYG01000029">
    <property type="protein sequence ID" value="TGY64888.1"/>
    <property type="molecule type" value="Genomic_DNA"/>
</dbReference>
<evidence type="ECO:0000313" key="1">
    <source>
        <dbReference type="EMBL" id="TGY64888.1"/>
    </source>
</evidence>
<protein>
    <submittedName>
        <fullName evidence="1">Elongation factor G</fullName>
    </submittedName>
</protein>
<evidence type="ECO:0000313" key="2">
    <source>
        <dbReference type="Proteomes" id="UP000308836"/>
    </source>
</evidence>
<dbReference type="Proteomes" id="UP000308836">
    <property type="component" value="Unassembled WGS sequence"/>
</dbReference>
<name>A0AC61R4U5_9FIRM</name>
<keyword evidence="1" id="KW-0648">Protein biosynthesis</keyword>
<gene>
    <name evidence="1" type="primary">fusA</name>
    <name evidence="1" type="ORF">E5336_11145</name>
</gene>
<reference evidence="1" key="1">
    <citation type="submission" date="2019-04" db="EMBL/GenBank/DDBJ databases">
        <title>Microbes associate with the intestines of laboratory mice.</title>
        <authorList>
            <person name="Navarre W."/>
            <person name="Wong E."/>
            <person name="Huang K."/>
            <person name="Tropini C."/>
            <person name="Ng K."/>
            <person name="Yu B."/>
        </authorList>
    </citation>
    <scope>NUCLEOTIDE SEQUENCE</scope>
    <source>
        <strain evidence="1">NM09_H32</strain>
    </source>
</reference>
<organism evidence="1 2">
    <name type="scientific">Dubosiella muris</name>
    <dbReference type="NCBI Taxonomy" id="3038133"/>
    <lineage>
        <taxon>Bacteria</taxon>
        <taxon>Bacillati</taxon>
        <taxon>Bacillota</taxon>
        <taxon>Erysipelotrichia</taxon>
        <taxon>Erysipelotrichales</taxon>
        <taxon>Erysipelotrichaceae</taxon>
        <taxon>Dubosiella</taxon>
    </lineage>
</organism>
<keyword evidence="1" id="KW-0251">Elongation factor</keyword>